<organism evidence="1 2">
    <name type="scientific">Acaulospora colombiana</name>
    <dbReference type="NCBI Taxonomy" id="27376"/>
    <lineage>
        <taxon>Eukaryota</taxon>
        <taxon>Fungi</taxon>
        <taxon>Fungi incertae sedis</taxon>
        <taxon>Mucoromycota</taxon>
        <taxon>Glomeromycotina</taxon>
        <taxon>Glomeromycetes</taxon>
        <taxon>Diversisporales</taxon>
        <taxon>Acaulosporaceae</taxon>
        <taxon>Acaulospora</taxon>
    </lineage>
</organism>
<comment type="caution">
    <text evidence="1">The sequence shown here is derived from an EMBL/GenBank/DDBJ whole genome shotgun (WGS) entry which is preliminary data.</text>
</comment>
<name>A0ACA9Q4I3_9GLOM</name>
<dbReference type="EMBL" id="CAJVPT010042413">
    <property type="protein sequence ID" value="CAG8730011.1"/>
    <property type="molecule type" value="Genomic_DNA"/>
</dbReference>
<feature type="non-terminal residue" evidence="1">
    <location>
        <position position="89"/>
    </location>
</feature>
<sequence length="89" mass="9945">NGYTIHYLDVFQLAHEKPVVKNAVVYIATTKNESYVGPAPLDVMARQIFHSVGPSGTNKEYLLNLTSALRSIAPDAYDGHLFDLERRIL</sequence>
<protein>
    <submittedName>
        <fullName evidence="1">6165_t:CDS:1</fullName>
    </submittedName>
</protein>
<gene>
    <name evidence="1" type="ORF">ACOLOM_LOCUS11579</name>
</gene>
<accession>A0ACA9Q4I3</accession>
<evidence type="ECO:0000313" key="2">
    <source>
        <dbReference type="Proteomes" id="UP000789525"/>
    </source>
</evidence>
<keyword evidence="2" id="KW-1185">Reference proteome</keyword>
<feature type="non-terminal residue" evidence="1">
    <location>
        <position position="1"/>
    </location>
</feature>
<reference evidence="1" key="1">
    <citation type="submission" date="2021-06" db="EMBL/GenBank/DDBJ databases">
        <authorList>
            <person name="Kallberg Y."/>
            <person name="Tangrot J."/>
            <person name="Rosling A."/>
        </authorList>
    </citation>
    <scope>NUCLEOTIDE SEQUENCE</scope>
    <source>
        <strain evidence="1">CL356</strain>
    </source>
</reference>
<proteinExistence type="predicted"/>
<evidence type="ECO:0000313" key="1">
    <source>
        <dbReference type="EMBL" id="CAG8730011.1"/>
    </source>
</evidence>
<dbReference type="Proteomes" id="UP000789525">
    <property type="component" value="Unassembled WGS sequence"/>
</dbReference>